<dbReference type="InterPro" id="IPR005000">
    <property type="entry name" value="Aldolase/citrate-lyase_domain"/>
</dbReference>
<dbReference type="Gene3D" id="3.20.20.60">
    <property type="entry name" value="Phosphoenolpyruvate-binding domains"/>
    <property type="match status" value="1"/>
</dbReference>
<dbReference type="InParanoid" id="A0A1Y2CC90"/>
<evidence type="ECO:0000313" key="6">
    <source>
        <dbReference type="Proteomes" id="UP000193467"/>
    </source>
</evidence>
<dbReference type="GO" id="GO:0016301">
    <property type="term" value="F:kinase activity"/>
    <property type="evidence" value="ECO:0007669"/>
    <property type="project" value="UniProtKB-KW"/>
</dbReference>
<accession>A0A1Y2CC90</accession>
<dbReference type="GO" id="GO:0005737">
    <property type="term" value="C:cytoplasm"/>
    <property type="evidence" value="ECO:0007669"/>
    <property type="project" value="TreeGrafter"/>
</dbReference>
<keyword evidence="3" id="KW-0456">Lyase</keyword>
<gene>
    <name evidence="5" type="ORF">BCR35DRAFT_297418</name>
</gene>
<dbReference type="EMBL" id="MCGR01000125">
    <property type="protein sequence ID" value="ORY44660.1"/>
    <property type="molecule type" value="Genomic_DNA"/>
</dbReference>
<keyword evidence="5" id="KW-0808">Transferase</keyword>
<evidence type="ECO:0000256" key="1">
    <source>
        <dbReference type="ARBA" id="ARBA00005568"/>
    </source>
</evidence>
<proteinExistence type="inferred from homology"/>
<feature type="domain" description="HpcH/HpaI aldolase/citrate lyase" evidence="4">
    <location>
        <begin position="18"/>
        <end position="242"/>
    </location>
</feature>
<dbReference type="InterPro" id="IPR015813">
    <property type="entry name" value="Pyrv/PenolPyrv_kinase-like_dom"/>
</dbReference>
<evidence type="ECO:0000256" key="3">
    <source>
        <dbReference type="ARBA" id="ARBA00023239"/>
    </source>
</evidence>
<sequence>MNARCHLKNALAKKEAGIGMWLTLPGTALARTIATIPGFNWFLVDAEHGQITDKDYYELNNAITSHGISPIIRIPSSDDSWLIKRALDSGAHGLMIPMVHNATIAKRIVSQSKFAPQGTRGCGSPFTHHIFGVSENEYEVTCNDNLLVVLQIESQDGHDNVEEIAAVDGVDVLFVGPFDLAKSMDIKFGSDEHEAAIARILKATKAAGKVASIFCMSGEQGRKRLAQGFDMVSIAMDTDSLIFEFTRQLEAVKA</sequence>
<dbReference type="OrthoDB" id="1621678at2759"/>
<evidence type="ECO:0000256" key="2">
    <source>
        <dbReference type="ARBA" id="ARBA00022723"/>
    </source>
</evidence>
<dbReference type="PANTHER" id="PTHR30502">
    <property type="entry name" value="2-KETO-3-DEOXY-L-RHAMNONATE ALDOLASE"/>
    <property type="match status" value="1"/>
</dbReference>
<keyword evidence="6" id="KW-1185">Reference proteome</keyword>
<keyword evidence="2" id="KW-0479">Metal-binding</keyword>
<comment type="caution">
    <text evidence="5">The sequence shown here is derived from an EMBL/GenBank/DDBJ whole genome shotgun (WGS) entry which is preliminary data.</text>
</comment>
<dbReference type="InterPro" id="IPR050251">
    <property type="entry name" value="HpcH-HpaI_aldolase"/>
</dbReference>
<dbReference type="GO" id="GO:0046872">
    <property type="term" value="F:metal ion binding"/>
    <property type="evidence" value="ECO:0007669"/>
    <property type="project" value="UniProtKB-KW"/>
</dbReference>
<keyword evidence="5" id="KW-0418">Kinase</keyword>
<comment type="similarity">
    <text evidence="1">Belongs to the HpcH/HpaI aldolase family.</text>
</comment>
<dbReference type="Pfam" id="PF03328">
    <property type="entry name" value="HpcH_HpaI"/>
    <property type="match status" value="1"/>
</dbReference>
<dbReference type="AlphaFoldDB" id="A0A1Y2CC90"/>
<organism evidence="5 6">
    <name type="scientific">Leucosporidium creatinivorum</name>
    <dbReference type="NCBI Taxonomy" id="106004"/>
    <lineage>
        <taxon>Eukaryota</taxon>
        <taxon>Fungi</taxon>
        <taxon>Dikarya</taxon>
        <taxon>Basidiomycota</taxon>
        <taxon>Pucciniomycotina</taxon>
        <taxon>Microbotryomycetes</taxon>
        <taxon>Leucosporidiales</taxon>
        <taxon>Leucosporidium</taxon>
    </lineage>
</organism>
<dbReference type="PANTHER" id="PTHR30502:SF0">
    <property type="entry name" value="PHOSPHOENOLPYRUVATE CARBOXYLASE FAMILY PROTEIN"/>
    <property type="match status" value="1"/>
</dbReference>
<dbReference type="InterPro" id="IPR040442">
    <property type="entry name" value="Pyrv_kinase-like_dom_sf"/>
</dbReference>
<evidence type="ECO:0000313" key="5">
    <source>
        <dbReference type="EMBL" id="ORY44660.1"/>
    </source>
</evidence>
<dbReference type="GO" id="GO:0016832">
    <property type="term" value="F:aldehyde-lyase activity"/>
    <property type="evidence" value="ECO:0007669"/>
    <property type="project" value="TreeGrafter"/>
</dbReference>
<keyword evidence="5" id="KW-0670">Pyruvate</keyword>
<reference evidence="5 6" key="1">
    <citation type="submission" date="2016-07" db="EMBL/GenBank/DDBJ databases">
        <title>Pervasive Adenine N6-methylation of Active Genes in Fungi.</title>
        <authorList>
            <consortium name="DOE Joint Genome Institute"/>
            <person name="Mondo S.J."/>
            <person name="Dannebaum R.O."/>
            <person name="Kuo R.C."/>
            <person name="Labutti K."/>
            <person name="Haridas S."/>
            <person name="Kuo A."/>
            <person name="Salamov A."/>
            <person name="Ahrendt S.R."/>
            <person name="Lipzen A."/>
            <person name="Sullivan W."/>
            <person name="Andreopoulos W.B."/>
            <person name="Clum A."/>
            <person name="Lindquist E."/>
            <person name="Daum C."/>
            <person name="Ramamoorthy G.K."/>
            <person name="Gryganskyi A."/>
            <person name="Culley D."/>
            <person name="Magnuson J.K."/>
            <person name="James T.Y."/>
            <person name="O'Malley M.A."/>
            <person name="Stajich J.E."/>
            <person name="Spatafora J.W."/>
            <person name="Visel A."/>
            <person name="Grigoriev I.V."/>
        </authorList>
    </citation>
    <scope>NUCLEOTIDE SEQUENCE [LARGE SCALE GENOMIC DNA]</scope>
    <source>
        <strain evidence="5 6">62-1032</strain>
    </source>
</reference>
<evidence type="ECO:0000259" key="4">
    <source>
        <dbReference type="Pfam" id="PF03328"/>
    </source>
</evidence>
<protein>
    <submittedName>
        <fullName evidence="5">Pyruvate/Phosphoenolpyruvate kinase-like domain-containing protein</fullName>
    </submittedName>
</protein>
<dbReference type="SUPFAM" id="SSF51621">
    <property type="entry name" value="Phosphoenolpyruvate/pyruvate domain"/>
    <property type="match status" value="1"/>
</dbReference>
<dbReference type="Proteomes" id="UP000193467">
    <property type="component" value="Unassembled WGS sequence"/>
</dbReference>
<name>A0A1Y2CC90_9BASI</name>
<dbReference type="STRING" id="106004.A0A1Y2CC90"/>